<evidence type="ECO:0000313" key="2">
    <source>
        <dbReference type="Proteomes" id="UP001333110"/>
    </source>
</evidence>
<gene>
    <name evidence="1" type="ORF">QYF61_013610</name>
</gene>
<name>A0AAN7S7H4_MYCAM</name>
<dbReference type="AlphaFoldDB" id="A0AAN7S7H4"/>
<evidence type="ECO:0000313" key="1">
    <source>
        <dbReference type="EMBL" id="KAK4830777.1"/>
    </source>
</evidence>
<organism evidence="1 2">
    <name type="scientific">Mycteria americana</name>
    <name type="common">Wood stork</name>
    <dbReference type="NCBI Taxonomy" id="33587"/>
    <lineage>
        <taxon>Eukaryota</taxon>
        <taxon>Metazoa</taxon>
        <taxon>Chordata</taxon>
        <taxon>Craniata</taxon>
        <taxon>Vertebrata</taxon>
        <taxon>Euteleostomi</taxon>
        <taxon>Archelosauria</taxon>
        <taxon>Archosauria</taxon>
        <taxon>Dinosauria</taxon>
        <taxon>Saurischia</taxon>
        <taxon>Theropoda</taxon>
        <taxon>Coelurosauria</taxon>
        <taxon>Aves</taxon>
        <taxon>Neognathae</taxon>
        <taxon>Neoaves</taxon>
        <taxon>Aequornithes</taxon>
        <taxon>Ciconiiformes</taxon>
        <taxon>Ciconiidae</taxon>
        <taxon>Mycteria</taxon>
    </lineage>
</organism>
<dbReference type="EMBL" id="JAUNZN010000001">
    <property type="protein sequence ID" value="KAK4830777.1"/>
    <property type="molecule type" value="Genomic_DNA"/>
</dbReference>
<reference evidence="1 2" key="1">
    <citation type="journal article" date="2023" name="J. Hered.">
        <title>Chromosome-level genome of the wood stork (Mycteria americana) provides insight into avian chromosome evolution.</title>
        <authorList>
            <person name="Flamio R. Jr."/>
            <person name="Ramstad K.M."/>
        </authorList>
    </citation>
    <scope>NUCLEOTIDE SEQUENCE [LARGE SCALE GENOMIC DNA]</scope>
    <source>
        <strain evidence="1">JAX WOST 10</strain>
    </source>
</reference>
<proteinExistence type="predicted"/>
<keyword evidence="2" id="KW-1185">Reference proteome</keyword>
<sequence length="139" mass="15941">MLAGLDPLVILYVPCDGTQDDLLHQLPWYRGQADRPVVPRVLLISRSKNYLKYLDKKFKVMWLKAGLHTQNGAQRVRPQQGWLLGTIGDLARLRREEELCELIHVSGGEFHQGISKGQNHGIIESFRLEQTFKITKSNH</sequence>
<protein>
    <submittedName>
        <fullName evidence="1">Uncharacterized protein</fullName>
    </submittedName>
</protein>
<accession>A0AAN7S7H4</accession>
<comment type="caution">
    <text evidence="1">The sequence shown here is derived from an EMBL/GenBank/DDBJ whole genome shotgun (WGS) entry which is preliminary data.</text>
</comment>
<dbReference type="Proteomes" id="UP001333110">
    <property type="component" value="Unassembled WGS sequence"/>
</dbReference>